<reference evidence="4" key="1">
    <citation type="submission" date="2012-06" db="EMBL/GenBank/DDBJ databases">
        <title>The complete genome of Flexibacter litoralis DSM 6794.</title>
        <authorList>
            <person name="Lucas S."/>
            <person name="Copeland A."/>
            <person name="Lapidus A."/>
            <person name="Glavina del Rio T."/>
            <person name="Dalin E."/>
            <person name="Tice H."/>
            <person name="Bruce D."/>
            <person name="Goodwin L."/>
            <person name="Pitluck S."/>
            <person name="Peters L."/>
            <person name="Ovchinnikova G."/>
            <person name="Lu M."/>
            <person name="Kyrpides N."/>
            <person name="Mavromatis K."/>
            <person name="Ivanova N."/>
            <person name="Brettin T."/>
            <person name="Detter J.C."/>
            <person name="Han C."/>
            <person name="Larimer F."/>
            <person name="Land M."/>
            <person name="Hauser L."/>
            <person name="Markowitz V."/>
            <person name="Cheng J.-F."/>
            <person name="Hugenholtz P."/>
            <person name="Woyke T."/>
            <person name="Wu D."/>
            <person name="Spring S."/>
            <person name="Lang E."/>
            <person name="Kopitz M."/>
            <person name="Brambilla E."/>
            <person name="Klenk H.-P."/>
            <person name="Eisen J.A."/>
        </authorList>
    </citation>
    <scope>NUCLEOTIDE SEQUENCE [LARGE SCALE GENOMIC DNA]</scope>
    <source>
        <strain evidence="4">ATCC 23117 / DSM 6794 / NBRC 15988 / NCIMB 1366 / Sio-4</strain>
    </source>
</reference>
<evidence type="ECO:0000313" key="3">
    <source>
        <dbReference type="EMBL" id="AFM04347.1"/>
    </source>
</evidence>
<dbReference type="eggNOG" id="ENOG502ZCD0">
    <property type="taxonomic scope" value="Bacteria"/>
</dbReference>
<dbReference type="STRING" id="880071.Fleli_1962"/>
<accession>I4AK62</accession>
<dbReference type="RefSeq" id="WP_014797798.1">
    <property type="nucleotide sequence ID" value="NC_018018.1"/>
</dbReference>
<name>I4AK62_BERLS</name>
<dbReference type="HOGENOM" id="CLU_060256_1_1_10"/>
<dbReference type="OrthoDB" id="9813910at2"/>
<dbReference type="Pfam" id="PF18935">
    <property type="entry name" value="DUF5683"/>
    <property type="match status" value="1"/>
</dbReference>
<sequence length="228" mass="25975" precursor="true">MNKLLSSLFNSKKAISFCFFCCLFFSASSFAQDTKTDSLNVIKVDSTSQIIINETIKDSTKTKEKLQVELEPKFKLRPPTRAALLSAALPGAGQYYNKKAWALKVPLVYVALGVPAYLSITNHANYRDFRENYLYMLDENPATQPDDSFVNRSADQVKRQRDSYRRDRDFYMIVTGLMYLLNIGEATTTAHFNNFDIDDDISFKFEPQMENIGINRTTVSGISLVMTF</sequence>
<dbReference type="KEGG" id="fli:Fleli_1962"/>
<keyword evidence="4" id="KW-1185">Reference proteome</keyword>
<dbReference type="AlphaFoldDB" id="I4AK62"/>
<evidence type="ECO:0000313" key="4">
    <source>
        <dbReference type="Proteomes" id="UP000006054"/>
    </source>
</evidence>
<feature type="signal peptide" evidence="1">
    <location>
        <begin position="1"/>
        <end position="31"/>
    </location>
</feature>
<evidence type="ECO:0000256" key="1">
    <source>
        <dbReference type="SAM" id="SignalP"/>
    </source>
</evidence>
<evidence type="ECO:0000259" key="2">
    <source>
        <dbReference type="Pfam" id="PF18935"/>
    </source>
</evidence>
<dbReference type="Proteomes" id="UP000006054">
    <property type="component" value="Chromosome"/>
</dbReference>
<protein>
    <recommendedName>
        <fullName evidence="2">DUF5683 domain-containing protein</fullName>
    </recommendedName>
</protein>
<proteinExistence type="predicted"/>
<organism evidence="3 4">
    <name type="scientific">Bernardetia litoralis (strain ATCC 23117 / DSM 6794 / NBRC 15988 / NCIMB 1366 / Fx l1 / Sio-4)</name>
    <name type="common">Flexibacter litoralis</name>
    <dbReference type="NCBI Taxonomy" id="880071"/>
    <lineage>
        <taxon>Bacteria</taxon>
        <taxon>Pseudomonadati</taxon>
        <taxon>Bacteroidota</taxon>
        <taxon>Cytophagia</taxon>
        <taxon>Cytophagales</taxon>
        <taxon>Bernardetiaceae</taxon>
        <taxon>Bernardetia</taxon>
    </lineage>
</organism>
<dbReference type="EMBL" id="CP003345">
    <property type="protein sequence ID" value="AFM04347.1"/>
    <property type="molecule type" value="Genomic_DNA"/>
</dbReference>
<keyword evidence="1" id="KW-0732">Signal</keyword>
<gene>
    <name evidence="3" type="ordered locus">Fleli_1962</name>
</gene>
<feature type="chain" id="PRO_5003685482" description="DUF5683 domain-containing protein" evidence="1">
    <location>
        <begin position="32"/>
        <end position="228"/>
    </location>
</feature>
<dbReference type="InterPro" id="IPR043738">
    <property type="entry name" value="DUF5683"/>
</dbReference>
<feature type="domain" description="DUF5683" evidence="2">
    <location>
        <begin position="78"/>
        <end position="228"/>
    </location>
</feature>